<feature type="transmembrane region" description="Helical" evidence="13">
    <location>
        <begin position="245"/>
        <end position="268"/>
    </location>
</feature>
<keyword evidence="9" id="KW-1015">Disulfide bond</keyword>
<feature type="transmembrane region" description="Helical" evidence="13">
    <location>
        <begin position="210"/>
        <end position="233"/>
    </location>
</feature>
<dbReference type="SUPFAM" id="SSF81321">
    <property type="entry name" value="Family A G protein-coupled receptor-like"/>
    <property type="match status" value="1"/>
</dbReference>
<dbReference type="InterPro" id="IPR052921">
    <property type="entry name" value="GPCR1_Superfamily_Member"/>
</dbReference>
<evidence type="ECO:0000256" key="5">
    <source>
        <dbReference type="ARBA" id="ARBA00022725"/>
    </source>
</evidence>
<dbReference type="GO" id="GO:0004930">
    <property type="term" value="F:G protein-coupled receptor activity"/>
    <property type="evidence" value="ECO:0007669"/>
    <property type="project" value="UniProtKB-KW"/>
</dbReference>
<name>A0A8C6TG44_9GOBI</name>
<evidence type="ECO:0000256" key="9">
    <source>
        <dbReference type="ARBA" id="ARBA00023157"/>
    </source>
</evidence>
<dbReference type="PRINTS" id="PR00237">
    <property type="entry name" value="GPCRRHODOPSN"/>
</dbReference>
<keyword evidence="12" id="KW-0807">Transducer</keyword>
<dbReference type="InterPro" id="IPR000725">
    <property type="entry name" value="Olfact_rcpt"/>
</dbReference>
<reference evidence="15" key="1">
    <citation type="submission" date="2025-08" db="UniProtKB">
        <authorList>
            <consortium name="Ensembl"/>
        </authorList>
    </citation>
    <scope>IDENTIFICATION</scope>
</reference>
<evidence type="ECO:0000313" key="15">
    <source>
        <dbReference type="Ensembl" id="ENSNMLP00000021047.1"/>
    </source>
</evidence>
<organism evidence="15 16">
    <name type="scientific">Neogobius melanostomus</name>
    <name type="common">round goby</name>
    <dbReference type="NCBI Taxonomy" id="47308"/>
    <lineage>
        <taxon>Eukaryota</taxon>
        <taxon>Metazoa</taxon>
        <taxon>Chordata</taxon>
        <taxon>Craniata</taxon>
        <taxon>Vertebrata</taxon>
        <taxon>Euteleostomi</taxon>
        <taxon>Actinopterygii</taxon>
        <taxon>Neopterygii</taxon>
        <taxon>Teleostei</taxon>
        <taxon>Neoteleostei</taxon>
        <taxon>Acanthomorphata</taxon>
        <taxon>Gobiaria</taxon>
        <taxon>Gobiiformes</taxon>
        <taxon>Gobioidei</taxon>
        <taxon>Gobiidae</taxon>
        <taxon>Benthophilinae</taxon>
        <taxon>Neogobiini</taxon>
        <taxon>Neogobius</taxon>
    </lineage>
</organism>
<dbReference type="GO" id="GO:0004984">
    <property type="term" value="F:olfactory receptor activity"/>
    <property type="evidence" value="ECO:0007669"/>
    <property type="project" value="InterPro"/>
</dbReference>
<evidence type="ECO:0000256" key="6">
    <source>
        <dbReference type="ARBA" id="ARBA00022989"/>
    </source>
</evidence>
<dbReference type="GO" id="GO:0005886">
    <property type="term" value="C:plasma membrane"/>
    <property type="evidence" value="ECO:0007669"/>
    <property type="project" value="UniProtKB-SubCell"/>
</dbReference>
<dbReference type="FunFam" id="1.20.1070.10:FF:000024">
    <property type="entry name" value="Olfactory receptor"/>
    <property type="match status" value="1"/>
</dbReference>
<feature type="transmembrane region" description="Helical" evidence="13">
    <location>
        <begin position="151"/>
        <end position="173"/>
    </location>
</feature>
<dbReference type="AlphaFoldDB" id="A0A8C6TG44"/>
<evidence type="ECO:0000256" key="12">
    <source>
        <dbReference type="ARBA" id="ARBA00023224"/>
    </source>
</evidence>
<accession>A0A8C6TG44</accession>
<dbReference type="PROSITE" id="PS50262">
    <property type="entry name" value="G_PROTEIN_RECEP_F1_2"/>
    <property type="match status" value="1"/>
</dbReference>
<feature type="transmembrane region" description="Helical" evidence="13">
    <location>
        <begin position="280"/>
        <end position="303"/>
    </location>
</feature>
<keyword evidence="5" id="KW-0552">Olfaction</keyword>
<keyword evidence="7" id="KW-0297">G-protein coupled receptor</keyword>
<evidence type="ECO:0000256" key="1">
    <source>
        <dbReference type="ARBA" id="ARBA00004651"/>
    </source>
</evidence>
<sequence>MFLYISYFSLGLMVPGNSTITHFVLGQYGDLGALRYIVFSVILACYLLIVCSNMAVVMAICTDRRLHTPMYVLLVSLLLNELNGSAGLYPFFLLQILEDVHVVSASACSLQIFCLYVYVNVQFYSLAAMSYDRYLAICCPLRYSERMTPRAVALIVALCWLLPVVAIVTMTTLSATLTYCRAVIDRLYCDNYSVVKLACGSTLVNNVYGLIYTFVVLLGLMLVIITCYARILHVVFSGLKQRRKAISTCTPHLVSLFNFSLGCFLEIIQSRLDMSGAPLWLRMVLSLYFITFQPFFNPLLYGLSLGKVRAACRRLLGGGSAP</sequence>
<keyword evidence="10" id="KW-0675">Receptor</keyword>
<protein>
    <recommendedName>
        <fullName evidence="14">G-protein coupled receptors family 1 profile domain-containing protein</fullName>
    </recommendedName>
</protein>
<dbReference type="PANTHER" id="PTHR26451">
    <property type="entry name" value="G_PROTEIN_RECEP_F1_2 DOMAIN-CONTAINING PROTEIN"/>
    <property type="match status" value="1"/>
</dbReference>
<evidence type="ECO:0000256" key="3">
    <source>
        <dbReference type="ARBA" id="ARBA00022606"/>
    </source>
</evidence>
<keyword evidence="11" id="KW-0325">Glycoprotein</keyword>
<feature type="transmembrane region" description="Helical" evidence="13">
    <location>
        <begin position="36"/>
        <end position="59"/>
    </location>
</feature>
<feature type="transmembrane region" description="Helical" evidence="13">
    <location>
        <begin position="71"/>
        <end position="94"/>
    </location>
</feature>
<evidence type="ECO:0000256" key="13">
    <source>
        <dbReference type="SAM" id="Phobius"/>
    </source>
</evidence>
<keyword evidence="3" id="KW-0716">Sensory transduction</keyword>
<evidence type="ECO:0000256" key="8">
    <source>
        <dbReference type="ARBA" id="ARBA00023136"/>
    </source>
</evidence>
<dbReference type="InterPro" id="IPR017452">
    <property type="entry name" value="GPCR_Rhodpsn_7TM"/>
</dbReference>
<comment type="subcellular location">
    <subcellularLocation>
        <location evidence="1">Cell membrane</location>
        <topology evidence="1">Multi-pass membrane protein</topology>
    </subcellularLocation>
</comment>
<evidence type="ECO:0000256" key="10">
    <source>
        <dbReference type="ARBA" id="ARBA00023170"/>
    </source>
</evidence>
<keyword evidence="8 13" id="KW-0472">Membrane</keyword>
<evidence type="ECO:0000256" key="11">
    <source>
        <dbReference type="ARBA" id="ARBA00023180"/>
    </source>
</evidence>
<keyword evidence="2" id="KW-1003">Cell membrane</keyword>
<evidence type="ECO:0000259" key="14">
    <source>
        <dbReference type="PROSITE" id="PS50262"/>
    </source>
</evidence>
<dbReference type="Proteomes" id="UP000694523">
    <property type="component" value="Unplaced"/>
</dbReference>
<proteinExistence type="predicted"/>
<feature type="domain" description="G-protein coupled receptors family 1 profile" evidence="14">
    <location>
        <begin position="52"/>
        <end position="301"/>
    </location>
</feature>
<dbReference type="PANTHER" id="PTHR26451:SF885">
    <property type="entry name" value="OLFACTORY RECEPTOR"/>
    <property type="match status" value="1"/>
</dbReference>
<dbReference type="GO" id="GO:0005549">
    <property type="term" value="F:odorant binding"/>
    <property type="evidence" value="ECO:0007669"/>
    <property type="project" value="TreeGrafter"/>
</dbReference>
<keyword evidence="6 13" id="KW-1133">Transmembrane helix</keyword>
<feature type="transmembrane region" description="Helical" evidence="13">
    <location>
        <begin position="100"/>
        <end position="119"/>
    </location>
</feature>
<dbReference type="PRINTS" id="PR00245">
    <property type="entry name" value="OLFACTORYR"/>
</dbReference>
<evidence type="ECO:0000256" key="7">
    <source>
        <dbReference type="ARBA" id="ARBA00023040"/>
    </source>
</evidence>
<reference evidence="15" key="2">
    <citation type="submission" date="2025-09" db="UniProtKB">
        <authorList>
            <consortium name="Ensembl"/>
        </authorList>
    </citation>
    <scope>IDENTIFICATION</scope>
</reference>
<evidence type="ECO:0000313" key="16">
    <source>
        <dbReference type="Proteomes" id="UP000694523"/>
    </source>
</evidence>
<dbReference type="Ensembl" id="ENSNMLT00000023603.1">
    <property type="protein sequence ID" value="ENSNMLP00000021047.1"/>
    <property type="gene ID" value="ENSNMLG00000013700.1"/>
</dbReference>
<evidence type="ECO:0000256" key="2">
    <source>
        <dbReference type="ARBA" id="ARBA00022475"/>
    </source>
</evidence>
<keyword evidence="16" id="KW-1185">Reference proteome</keyword>
<keyword evidence="4 13" id="KW-0812">Transmembrane</keyword>
<evidence type="ECO:0000256" key="4">
    <source>
        <dbReference type="ARBA" id="ARBA00022692"/>
    </source>
</evidence>
<dbReference type="InterPro" id="IPR000276">
    <property type="entry name" value="GPCR_Rhodpsn"/>
</dbReference>
<dbReference type="Gene3D" id="1.20.1070.10">
    <property type="entry name" value="Rhodopsin 7-helix transmembrane proteins"/>
    <property type="match status" value="1"/>
</dbReference>
<dbReference type="Pfam" id="PF13853">
    <property type="entry name" value="7tm_4"/>
    <property type="match status" value="1"/>
</dbReference>